<dbReference type="SMART" id="SM00382">
    <property type="entry name" value="AAA"/>
    <property type="match status" value="1"/>
</dbReference>
<dbReference type="InterPro" id="IPR017871">
    <property type="entry name" value="ABC_transporter-like_CS"/>
</dbReference>
<feature type="domain" description="ABC transporter" evidence="3">
    <location>
        <begin position="2"/>
        <end position="223"/>
    </location>
</feature>
<dbReference type="OrthoDB" id="9802264at2"/>
<dbReference type="Gene3D" id="3.40.50.300">
    <property type="entry name" value="P-loop containing nucleotide triphosphate hydrolases"/>
    <property type="match status" value="1"/>
</dbReference>
<proteinExistence type="predicted"/>
<dbReference type="GO" id="GO:0005524">
    <property type="term" value="F:ATP binding"/>
    <property type="evidence" value="ECO:0007669"/>
    <property type="project" value="UniProtKB-KW"/>
</dbReference>
<dbReference type="AlphaFoldDB" id="A0A542X873"/>
<dbReference type="EMBL" id="VFOK01000001">
    <property type="protein sequence ID" value="TQL32038.1"/>
    <property type="molecule type" value="Genomic_DNA"/>
</dbReference>
<comment type="caution">
    <text evidence="4">The sequence shown here is derived from an EMBL/GenBank/DDBJ whole genome shotgun (WGS) entry which is preliminary data.</text>
</comment>
<dbReference type="GO" id="GO:0022857">
    <property type="term" value="F:transmembrane transporter activity"/>
    <property type="evidence" value="ECO:0007669"/>
    <property type="project" value="TreeGrafter"/>
</dbReference>
<dbReference type="InterPro" id="IPR003439">
    <property type="entry name" value="ABC_transporter-like_ATP-bd"/>
</dbReference>
<evidence type="ECO:0000313" key="5">
    <source>
        <dbReference type="Proteomes" id="UP000318336"/>
    </source>
</evidence>
<dbReference type="InterPro" id="IPR003593">
    <property type="entry name" value="AAA+_ATPase"/>
</dbReference>
<dbReference type="GO" id="GO:0016887">
    <property type="term" value="F:ATP hydrolysis activity"/>
    <property type="evidence" value="ECO:0007669"/>
    <property type="project" value="InterPro"/>
</dbReference>
<gene>
    <name evidence="4" type="ORF">FB554_0153</name>
</gene>
<evidence type="ECO:0000259" key="3">
    <source>
        <dbReference type="PROSITE" id="PS50893"/>
    </source>
</evidence>
<reference evidence="4 5" key="1">
    <citation type="submission" date="2019-06" db="EMBL/GenBank/DDBJ databases">
        <title>Sequencing the genomes of 1000 actinobacteria strains.</title>
        <authorList>
            <person name="Klenk H.-P."/>
        </authorList>
    </citation>
    <scope>NUCLEOTIDE SEQUENCE [LARGE SCALE GENOMIC DNA]</scope>
    <source>
        <strain evidence="4 5">DSM 24617</strain>
    </source>
</reference>
<evidence type="ECO:0000256" key="1">
    <source>
        <dbReference type="ARBA" id="ARBA00022741"/>
    </source>
</evidence>
<dbReference type="PROSITE" id="PS50893">
    <property type="entry name" value="ABC_TRANSPORTER_2"/>
    <property type="match status" value="1"/>
</dbReference>
<organism evidence="4 5">
    <name type="scientific">Barrientosiimonas humi</name>
    <dbReference type="NCBI Taxonomy" id="999931"/>
    <lineage>
        <taxon>Bacteria</taxon>
        <taxon>Bacillati</taxon>
        <taxon>Actinomycetota</taxon>
        <taxon>Actinomycetes</taxon>
        <taxon>Micrococcales</taxon>
        <taxon>Dermacoccaceae</taxon>
        <taxon>Barrientosiimonas</taxon>
    </lineage>
</organism>
<name>A0A542X873_9MICO</name>
<dbReference type="InterPro" id="IPR027417">
    <property type="entry name" value="P-loop_NTPase"/>
</dbReference>
<dbReference type="RefSeq" id="WP_142004191.1">
    <property type="nucleotide sequence ID" value="NZ_CAJTBP010000001.1"/>
</dbReference>
<dbReference type="PANTHER" id="PTHR24220:SF685">
    <property type="entry name" value="ABC TRANSPORTER RELATED"/>
    <property type="match status" value="1"/>
</dbReference>
<keyword evidence="1" id="KW-0547">Nucleotide-binding</keyword>
<sequence>MLEATDLHLSYGPTPALGGVSLTLRPGERTALMGPSGSGKSSLLHCLCGVILPDSGRVTLDGTDLTGLSEARRSRLRLERFGIVFQRGDLVPELTLVENAALPLMLLGRSRQAATATARELLDDLGVGDVADRRAGAVSGGQAQRAAVARALVHRPAVVLADEPTGSLDTVTGEVVLDALVGLTASIGAALLVVTHDHRVASSLDELVTMRDGALDAPVAGAR</sequence>
<dbReference type="PANTHER" id="PTHR24220">
    <property type="entry name" value="IMPORT ATP-BINDING PROTEIN"/>
    <property type="match status" value="1"/>
</dbReference>
<dbReference type="InterPro" id="IPR015854">
    <property type="entry name" value="ABC_transpr_LolD-like"/>
</dbReference>
<evidence type="ECO:0000313" key="4">
    <source>
        <dbReference type="EMBL" id="TQL32038.1"/>
    </source>
</evidence>
<keyword evidence="5" id="KW-1185">Reference proteome</keyword>
<dbReference type="Pfam" id="PF00005">
    <property type="entry name" value="ABC_tran"/>
    <property type="match status" value="1"/>
</dbReference>
<keyword evidence="2 4" id="KW-0067">ATP-binding</keyword>
<accession>A0A542X873</accession>
<dbReference type="Proteomes" id="UP000318336">
    <property type="component" value="Unassembled WGS sequence"/>
</dbReference>
<dbReference type="PROSITE" id="PS00211">
    <property type="entry name" value="ABC_TRANSPORTER_1"/>
    <property type="match status" value="1"/>
</dbReference>
<dbReference type="SUPFAM" id="SSF52540">
    <property type="entry name" value="P-loop containing nucleoside triphosphate hydrolases"/>
    <property type="match status" value="1"/>
</dbReference>
<evidence type="ECO:0000256" key="2">
    <source>
        <dbReference type="ARBA" id="ARBA00022840"/>
    </source>
</evidence>
<protein>
    <submittedName>
        <fullName evidence="4">Putative ABC transport system ATP-binding protein</fullName>
    </submittedName>
</protein>
<dbReference type="GO" id="GO:0005886">
    <property type="term" value="C:plasma membrane"/>
    <property type="evidence" value="ECO:0007669"/>
    <property type="project" value="TreeGrafter"/>
</dbReference>